<dbReference type="InterPro" id="IPR032710">
    <property type="entry name" value="NTF2-like_dom_sf"/>
</dbReference>
<geneLocation type="plasmid" evidence="3">
    <name>phl2708x3</name>
</geneLocation>
<keyword evidence="3" id="KW-1185">Reference proteome</keyword>
<evidence type="ECO:0000259" key="1">
    <source>
        <dbReference type="Pfam" id="PF12680"/>
    </source>
</evidence>
<dbReference type="SUPFAM" id="SSF54427">
    <property type="entry name" value="NTF2-like"/>
    <property type="match status" value="1"/>
</dbReference>
<dbReference type="InterPro" id="IPR037401">
    <property type="entry name" value="SnoaL-like"/>
</dbReference>
<accession>A0A2R4MJ27</accession>
<name>A0A2R4MJ27_9HYPH</name>
<dbReference type="RefSeq" id="WP_117396893.1">
    <property type="nucleotide sequence ID" value="NZ_CP021331.1"/>
</dbReference>
<dbReference type="Proteomes" id="UP000258927">
    <property type="component" value="Plasmid pHL2708X3"/>
</dbReference>
<reference evidence="2 3" key="1">
    <citation type="submission" date="2017-05" db="EMBL/GenBank/DDBJ databases">
        <title>Genome Analysis of Maritalea myrionectae HL2708#5.</title>
        <authorList>
            <consortium name="Cotde Inc.-PKNU"/>
            <person name="Jang D."/>
            <person name="Oh H.-M."/>
        </authorList>
    </citation>
    <scope>NUCLEOTIDE SEQUENCE [LARGE SCALE GENOMIC DNA]</scope>
    <source>
        <strain evidence="2 3">HL2708#5</strain>
        <plasmid evidence="3">phl2708x3</plasmid>
    </source>
</reference>
<feature type="domain" description="SnoaL-like" evidence="1">
    <location>
        <begin position="16"/>
        <end position="124"/>
    </location>
</feature>
<dbReference type="Pfam" id="PF12680">
    <property type="entry name" value="SnoaL_2"/>
    <property type="match status" value="1"/>
</dbReference>
<evidence type="ECO:0000313" key="2">
    <source>
        <dbReference type="EMBL" id="AVX05934.1"/>
    </source>
</evidence>
<dbReference type="KEGG" id="mmyr:MXMO3_03431"/>
<organism evidence="2 3">
    <name type="scientific">Maritalea myrionectae</name>
    <dbReference type="NCBI Taxonomy" id="454601"/>
    <lineage>
        <taxon>Bacteria</taxon>
        <taxon>Pseudomonadati</taxon>
        <taxon>Pseudomonadota</taxon>
        <taxon>Alphaproteobacteria</taxon>
        <taxon>Hyphomicrobiales</taxon>
        <taxon>Devosiaceae</taxon>
        <taxon>Maritalea</taxon>
    </lineage>
</organism>
<dbReference type="EMBL" id="CP021331">
    <property type="protein sequence ID" value="AVX05934.1"/>
    <property type="molecule type" value="Genomic_DNA"/>
</dbReference>
<dbReference type="Gene3D" id="3.10.450.50">
    <property type="match status" value="1"/>
</dbReference>
<evidence type="ECO:0000313" key="3">
    <source>
        <dbReference type="Proteomes" id="UP000258927"/>
    </source>
</evidence>
<proteinExistence type="predicted"/>
<protein>
    <recommendedName>
        <fullName evidence="1">SnoaL-like domain-containing protein</fullName>
    </recommendedName>
</protein>
<keyword evidence="2" id="KW-0614">Plasmid</keyword>
<dbReference type="AlphaFoldDB" id="A0A2R4MJ27"/>
<gene>
    <name evidence="2" type="ORF">MXMO3_03431</name>
</gene>
<sequence length="135" mass="15216">MQSTHEDKNVKAALSFVRAVEAMDGSRMEGFFAPNVEQIEMPNVFKPAGQVRDLSELTADIDKSKGIIEQQKYDILNTVARGDIVVLEMVWHGTVVKDIPPLRAGQNLRAQCMAIFEFREGKVIKLRNYDCFDAL</sequence>